<dbReference type="EMBL" id="CAJVQC010005696">
    <property type="protein sequence ID" value="CAG8557534.1"/>
    <property type="molecule type" value="Genomic_DNA"/>
</dbReference>
<organism evidence="1 2">
    <name type="scientific">Racocetra persica</name>
    <dbReference type="NCBI Taxonomy" id="160502"/>
    <lineage>
        <taxon>Eukaryota</taxon>
        <taxon>Fungi</taxon>
        <taxon>Fungi incertae sedis</taxon>
        <taxon>Mucoromycota</taxon>
        <taxon>Glomeromycotina</taxon>
        <taxon>Glomeromycetes</taxon>
        <taxon>Diversisporales</taxon>
        <taxon>Gigasporaceae</taxon>
        <taxon>Racocetra</taxon>
    </lineage>
</organism>
<evidence type="ECO:0000313" key="2">
    <source>
        <dbReference type="Proteomes" id="UP000789920"/>
    </source>
</evidence>
<keyword evidence="2" id="KW-1185">Reference proteome</keyword>
<protein>
    <submittedName>
        <fullName evidence="1">28043_t:CDS:1</fullName>
    </submittedName>
</protein>
<gene>
    <name evidence="1" type="ORF">RPERSI_LOCUS4221</name>
</gene>
<sequence length="113" mass="12360">MKKETAKEHKQAPKGETAVNRAPVKAKSQQKSKAKHQKSKISERQGSSKRSTTASNAPKSKVLAKEQILETSTSKSEVLAKHQKSKASFNITSENDNTRELKALTNNDASLAE</sequence>
<comment type="caution">
    <text evidence="1">The sequence shown here is derived from an EMBL/GenBank/DDBJ whole genome shotgun (WGS) entry which is preliminary data.</text>
</comment>
<accession>A0ACA9LZE6</accession>
<proteinExistence type="predicted"/>
<name>A0ACA9LZE6_9GLOM</name>
<evidence type="ECO:0000313" key="1">
    <source>
        <dbReference type="EMBL" id="CAG8557534.1"/>
    </source>
</evidence>
<reference evidence="1" key="1">
    <citation type="submission" date="2021-06" db="EMBL/GenBank/DDBJ databases">
        <authorList>
            <person name="Kallberg Y."/>
            <person name="Tangrot J."/>
            <person name="Rosling A."/>
        </authorList>
    </citation>
    <scope>NUCLEOTIDE SEQUENCE</scope>
    <source>
        <strain evidence="1">MA461A</strain>
    </source>
</reference>
<dbReference type="Proteomes" id="UP000789920">
    <property type="component" value="Unassembled WGS sequence"/>
</dbReference>